<dbReference type="InterPro" id="IPR050179">
    <property type="entry name" value="Trans_hexapeptide_repeat"/>
</dbReference>
<name>A0ABM8VM06_9BACL</name>
<dbReference type="PANTHER" id="PTHR43300:SF4">
    <property type="entry name" value="ACYL-[ACYL-CARRIER-PROTEIN]--UDP-N-ACETYLGLUCOSAMINE O-ACYLTRANSFERASE"/>
    <property type="match status" value="1"/>
</dbReference>
<dbReference type="EMBL" id="CAJVCE010000013">
    <property type="protein sequence ID" value="CAG7649072.1"/>
    <property type="molecule type" value="Genomic_DNA"/>
</dbReference>
<dbReference type="GO" id="GO:0103118">
    <property type="term" value="F:UDP-3-O-[(3R)-3-hydroxyacyl]-glucosamine N-acyltransferase activity"/>
    <property type="evidence" value="ECO:0007669"/>
    <property type="project" value="UniProtKB-EC"/>
</dbReference>
<evidence type="ECO:0000313" key="1">
    <source>
        <dbReference type="EMBL" id="CAG7649072.1"/>
    </source>
</evidence>
<sequence>MIDASVHLPSSLWIGYNVIIEHGVIIGENVRIGHHSVLLSGTIVGDGVMIGCNTVLGCQPFKNARVRHDVSEQGSLVIGNESRIGNGVVIYAGSTLGEGAMIGDLASVRERTHIGHSTVVGRSATVECRTTIGDRCLIQTGAYITADMIIEDDVFIGPEVSTSNDKYMGRKPYELAGPHIKEKASIGNNATLLPGVTIGREAIVGAGSVVTKDVPDNATVVGVPAKLMSRDP</sequence>
<dbReference type="InterPro" id="IPR001451">
    <property type="entry name" value="Hexapep"/>
</dbReference>
<keyword evidence="1" id="KW-0012">Acyltransferase</keyword>
<reference evidence="1 2" key="1">
    <citation type="submission" date="2021-06" db="EMBL/GenBank/DDBJ databases">
        <authorList>
            <person name="Criscuolo A."/>
        </authorList>
    </citation>
    <scope>NUCLEOTIDE SEQUENCE [LARGE SCALE GENOMIC DNA]</scope>
    <source>
        <strain evidence="2">CIP 111802</strain>
    </source>
</reference>
<gene>
    <name evidence="1" type="primary">lpxD</name>
    <name evidence="1" type="ORF">PAECIP111802_04396</name>
</gene>
<dbReference type="PROSITE" id="PS00101">
    <property type="entry name" value="HEXAPEP_TRANSFERASES"/>
    <property type="match status" value="2"/>
</dbReference>
<protein>
    <submittedName>
        <fullName evidence="1">UDP-3-O-(3-hydroxymyristoyl)glucosamine N-acyltransferase</fullName>
        <ecNumber evidence="1">2.3.1.191</ecNumber>
    </submittedName>
</protein>
<dbReference type="Pfam" id="PF14602">
    <property type="entry name" value="Hexapep_2"/>
    <property type="match status" value="2"/>
</dbReference>
<keyword evidence="1" id="KW-0808">Transferase</keyword>
<comment type="caution">
    <text evidence="1">The sequence shown here is derived from an EMBL/GenBank/DDBJ whole genome shotgun (WGS) entry which is preliminary data.</text>
</comment>
<evidence type="ECO:0000313" key="2">
    <source>
        <dbReference type="Proteomes" id="UP000730618"/>
    </source>
</evidence>
<dbReference type="CDD" id="cd03358">
    <property type="entry name" value="LbH_WxcM_N_like"/>
    <property type="match status" value="1"/>
</dbReference>
<dbReference type="EC" id="2.3.1.191" evidence="1"/>
<accession>A0ABM8VM06</accession>
<organism evidence="1 2">
    <name type="scientific">Paenibacillus allorhizosphaerae</name>
    <dbReference type="NCBI Taxonomy" id="2849866"/>
    <lineage>
        <taxon>Bacteria</taxon>
        <taxon>Bacillati</taxon>
        <taxon>Bacillota</taxon>
        <taxon>Bacilli</taxon>
        <taxon>Bacillales</taxon>
        <taxon>Paenibacillaceae</taxon>
        <taxon>Paenibacillus</taxon>
    </lineage>
</organism>
<dbReference type="Pfam" id="PF00132">
    <property type="entry name" value="Hexapep"/>
    <property type="match status" value="2"/>
</dbReference>
<keyword evidence="2" id="KW-1185">Reference proteome</keyword>
<dbReference type="InterPro" id="IPR018357">
    <property type="entry name" value="Hexapep_transf_CS"/>
</dbReference>
<dbReference type="Proteomes" id="UP000730618">
    <property type="component" value="Unassembled WGS sequence"/>
</dbReference>
<dbReference type="PANTHER" id="PTHR43300">
    <property type="entry name" value="ACETYLTRANSFERASE"/>
    <property type="match status" value="1"/>
</dbReference>
<proteinExistence type="predicted"/>
<dbReference type="RefSeq" id="WP_218100688.1">
    <property type="nucleotide sequence ID" value="NZ_CAJVCE010000013.1"/>
</dbReference>